<dbReference type="HAMAP" id="MF_01369_B">
    <property type="entry name" value="Ribosomal_uL23_B"/>
    <property type="match status" value="1"/>
</dbReference>
<comment type="caution">
    <text evidence="5">The sequence shown here is derived from an EMBL/GenBank/DDBJ whole genome shotgun (WGS) entry which is preliminary data.</text>
</comment>
<comment type="similarity">
    <text evidence="1 4">Belongs to the universal ribosomal protein uL23 family.</text>
</comment>
<organism evidence="5 6">
    <name type="scientific">Balneicella halophila</name>
    <dbReference type="NCBI Taxonomy" id="1537566"/>
    <lineage>
        <taxon>Bacteria</taxon>
        <taxon>Pseudomonadati</taxon>
        <taxon>Bacteroidota</taxon>
        <taxon>Bacteroidia</taxon>
        <taxon>Bacteroidales</taxon>
        <taxon>Balneicellaceae</taxon>
        <taxon>Balneicella</taxon>
    </lineage>
</organism>
<dbReference type="GO" id="GO:1990904">
    <property type="term" value="C:ribonucleoprotein complex"/>
    <property type="evidence" value="ECO:0007669"/>
    <property type="project" value="UniProtKB-KW"/>
</dbReference>
<evidence type="ECO:0000256" key="4">
    <source>
        <dbReference type="HAMAP-Rule" id="MF_01369"/>
    </source>
</evidence>
<dbReference type="GO" id="GO:0019843">
    <property type="term" value="F:rRNA binding"/>
    <property type="evidence" value="ECO:0007669"/>
    <property type="project" value="UniProtKB-UniRule"/>
</dbReference>
<dbReference type="Gene3D" id="3.30.70.330">
    <property type="match status" value="1"/>
</dbReference>
<dbReference type="Proteomes" id="UP000251835">
    <property type="component" value="Unassembled WGS sequence"/>
</dbReference>
<evidence type="ECO:0000256" key="1">
    <source>
        <dbReference type="ARBA" id="ARBA00006700"/>
    </source>
</evidence>
<comment type="function">
    <text evidence="4">One of the early assembly proteins it binds 23S rRNA. One of the proteins that surrounds the polypeptide exit tunnel on the outside of the ribosome. Forms the main docking site for trigger factor binding to the ribosome.</text>
</comment>
<dbReference type="AlphaFoldDB" id="A0A7L4URL6"/>
<evidence type="ECO:0000313" key="6">
    <source>
        <dbReference type="Proteomes" id="UP000251835"/>
    </source>
</evidence>
<proteinExistence type="inferred from homology"/>
<evidence type="ECO:0000256" key="3">
    <source>
        <dbReference type="ARBA" id="ARBA00023274"/>
    </source>
</evidence>
<dbReference type="PANTHER" id="PTHR11620">
    <property type="entry name" value="60S RIBOSOMAL PROTEIN L23A"/>
    <property type="match status" value="1"/>
</dbReference>
<dbReference type="GO" id="GO:0005840">
    <property type="term" value="C:ribosome"/>
    <property type="evidence" value="ECO:0007669"/>
    <property type="project" value="UniProtKB-KW"/>
</dbReference>
<dbReference type="Pfam" id="PF00276">
    <property type="entry name" value="Ribosomal_L23"/>
    <property type="match status" value="1"/>
</dbReference>
<keyword evidence="4" id="KW-0699">rRNA-binding</keyword>
<dbReference type="InterPro" id="IPR013025">
    <property type="entry name" value="Ribosomal_uL23-like"/>
</dbReference>
<dbReference type="InterPro" id="IPR012678">
    <property type="entry name" value="Ribosomal_uL23/eL15/eS24_sf"/>
</dbReference>
<keyword evidence="3 4" id="KW-0687">Ribonucleoprotein</keyword>
<sequence>MEIIIKPIITEQLSEQAETLNRYGFVVAKEADKGQIKRAVEKKYGVKVTAVNTMIVGGKRKSRFTKAGMITGSTNSYKKALVTVAAGDIIDFYSNI</sequence>
<name>A0A7L4URL6_BALHA</name>
<dbReference type="OrthoDB" id="9797862at2"/>
<dbReference type="SUPFAM" id="SSF54189">
    <property type="entry name" value="Ribosomal proteins S24e, L23 and L15e"/>
    <property type="match status" value="1"/>
</dbReference>
<dbReference type="EMBL" id="QENZ01000003">
    <property type="protein sequence ID" value="PVX52393.1"/>
    <property type="molecule type" value="Genomic_DNA"/>
</dbReference>
<evidence type="ECO:0000256" key="2">
    <source>
        <dbReference type="ARBA" id="ARBA00022980"/>
    </source>
</evidence>
<comment type="subunit">
    <text evidence="4">Part of the 50S ribosomal subunit. Contacts protein L29, and trigger factor when it is bound to the ribosome.</text>
</comment>
<dbReference type="NCBIfam" id="NF004363">
    <property type="entry name" value="PRK05738.2-4"/>
    <property type="match status" value="1"/>
</dbReference>
<dbReference type="RefSeq" id="WP_116495929.1">
    <property type="nucleotide sequence ID" value="NZ_QENZ01000003.1"/>
</dbReference>
<protein>
    <recommendedName>
        <fullName evidence="4">Large ribosomal subunit protein uL23</fullName>
    </recommendedName>
</protein>
<keyword evidence="4" id="KW-0694">RNA-binding</keyword>
<evidence type="ECO:0000313" key="5">
    <source>
        <dbReference type="EMBL" id="PVX52393.1"/>
    </source>
</evidence>
<keyword evidence="2 4" id="KW-0689">Ribosomal protein</keyword>
<dbReference type="GO" id="GO:0006412">
    <property type="term" value="P:translation"/>
    <property type="evidence" value="ECO:0007669"/>
    <property type="project" value="UniProtKB-UniRule"/>
</dbReference>
<keyword evidence="6" id="KW-1185">Reference proteome</keyword>
<dbReference type="InterPro" id="IPR012677">
    <property type="entry name" value="Nucleotide-bd_a/b_plait_sf"/>
</dbReference>
<accession>A0A7L4URL6</accession>
<gene>
    <name evidence="4" type="primary">rplW</name>
    <name evidence="5" type="ORF">C7377_0707</name>
</gene>
<reference evidence="5 6" key="1">
    <citation type="submission" date="2018-05" db="EMBL/GenBank/DDBJ databases">
        <title>Genomic Encyclopedia of Type Strains, Phase IV (KMG-IV): sequencing the most valuable type-strain genomes for metagenomic binning, comparative biology and taxonomic classification.</title>
        <authorList>
            <person name="Goeker M."/>
        </authorList>
    </citation>
    <scope>NUCLEOTIDE SEQUENCE [LARGE SCALE GENOMIC DNA]</scope>
    <source>
        <strain evidence="5 6">DSM 28579</strain>
    </source>
</reference>
<dbReference type="GO" id="GO:0003735">
    <property type="term" value="F:structural constituent of ribosome"/>
    <property type="evidence" value="ECO:0007669"/>
    <property type="project" value="InterPro"/>
</dbReference>